<name>A0ABU5SCB4_9BACT</name>
<accession>A0ABU5SCB4</accession>
<gene>
    <name evidence="7" type="ORF">VB776_24390</name>
</gene>
<dbReference type="Proteomes" id="UP001303899">
    <property type="component" value="Unassembled WGS sequence"/>
</dbReference>
<dbReference type="InterPro" id="IPR025380">
    <property type="entry name" value="DUF4369"/>
</dbReference>
<feature type="domain" description="Thioredoxin" evidence="6">
    <location>
        <begin position="216"/>
        <end position="343"/>
    </location>
</feature>
<keyword evidence="3" id="KW-1015">Disulfide bond</keyword>
<evidence type="ECO:0000256" key="1">
    <source>
        <dbReference type="ARBA" id="ARBA00004196"/>
    </source>
</evidence>
<sequence length="352" mass="40548">MKKLILFFFIVVITSISVHAQNSTMKPFRLEGTILNSDTIKEVNIMIFGKNNITSEKAKVVNQKFIFEGGLEHPTLALISTEKIRQEFGVWLVNDTIQVDFEIKKKETGSLYLHTKKVSGSQESIDFTTRIEPRNAMQSKKFTDAQRKRMVYQSHEKYVNEHRNSYLSLQNLSNEISFGGCDLSSIEDLYEKLSEEVKLSDSGKYFKEKLAKYRKNTVGNRIPDIKIPNETGDSVMLSSLIKGKTIISFWASWCAPCRAEHQDMVKNQQLFEDKSVKIISISLDDDQQKWLKAIQTDNINSWINLADLHGGFDSKTAQTFKINSIPFMILVDNKMRILENDYQSIVHRLRKK</sequence>
<dbReference type="InterPro" id="IPR036249">
    <property type="entry name" value="Thioredoxin-like_sf"/>
</dbReference>
<dbReference type="Pfam" id="PF14289">
    <property type="entry name" value="DUF4369"/>
    <property type="match status" value="1"/>
</dbReference>
<dbReference type="InterPro" id="IPR013766">
    <property type="entry name" value="Thioredoxin_domain"/>
</dbReference>
<organism evidence="7 8">
    <name type="scientific">Arcicella gelida</name>
    <dbReference type="NCBI Taxonomy" id="2984195"/>
    <lineage>
        <taxon>Bacteria</taxon>
        <taxon>Pseudomonadati</taxon>
        <taxon>Bacteroidota</taxon>
        <taxon>Cytophagia</taxon>
        <taxon>Cytophagales</taxon>
        <taxon>Flectobacillaceae</taxon>
        <taxon>Arcicella</taxon>
    </lineage>
</organism>
<evidence type="ECO:0000313" key="8">
    <source>
        <dbReference type="Proteomes" id="UP001303899"/>
    </source>
</evidence>
<keyword evidence="5" id="KW-0732">Signal</keyword>
<dbReference type="Pfam" id="PF08534">
    <property type="entry name" value="Redoxin"/>
    <property type="match status" value="1"/>
</dbReference>
<dbReference type="CDD" id="cd02966">
    <property type="entry name" value="TlpA_like_family"/>
    <property type="match status" value="1"/>
</dbReference>
<evidence type="ECO:0000313" key="7">
    <source>
        <dbReference type="EMBL" id="MEA5406096.1"/>
    </source>
</evidence>
<proteinExistence type="predicted"/>
<dbReference type="SUPFAM" id="SSF52833">
    <property type="entry name" value="Thioredoxin-like"/>
    <property type="match status" value="1"/>
</dbReference>
<keyword evidence="2" id="KW-0201">Cytochrome c-type biogenesis</keyword>
<dbReference type="Gene3D" id="3.40.30.10">
    <property type="entry name" value="Glutaredoxin"/>
    <property type="match status" value="1"/>
</dbReference>
<keyword evidence="8" id="KW-1185">Reference proteome</keyword>
<dbReference type="PROSITE" id="PS51352">
    <property type="entry name" value="THIOREDOXIN_2"/>
    <property type="match status" value="1"/>
</dbReference>
<keyword evidence="4" id="KW-0676">Redox-active center</keyword>
<dbReference type="EMBL" id="JAYGIL010000067">
    <property type="protein sequence ID" value="MEA5406096.1"/>
    <property type="molecule type" value="Genomic_DNA"/>
</dbReference>
<dbReference type="PANTHER" id="PTHR42852">
    <property type="entry name" value="THIOL:DISULFIDE INTERCHANGE PROTEIN DSBE"/>
    <property type="match status" value="1"/>
</dbReference>
<dbReference type="InterPro" id="IPR017937">
    <property type="entry name" value="Thioredoxin_CS"/>
</dbReference>
<protein>
    <submittedName>
        <fullName evidence="7">TlpA disulfide reductase family protein</fullName>
    </submittedName>
</protein>
<dbReference type="PROSITE" id="PS00194">
    <property type="entry name" value="THIOREDOXIN_1"/>
    <property type="match status" value="1"/>
</dbReference>
<comment type="caution">
    <text evidence="7">The sequence shown here is derived from an EMBL/GenBank/DDBJ whole genome shotgun (WGS) entry which is preliminary data.</text>
</comment>
<evidence type="ECO:0000256" key="5">
    <source>
        <dbReference type="SAM" id="SignalP"/>
    </source>
</evidence>
<dbReference type="InterPro" id="IPR013740">
    <property type="entry name" value="Redoxin"/>
</dbReference>
<evidence type="ECO:0000256" key="4">
    <source>
        <dbReference type="ARBA" id="ARBA00023284"/>
    </source>
</evidence>
<evidence type="ECO:0000259" key="6">
    <source>
        <dbReference type="PROSITE" id="PS51352"/>
    </source>
</evidence>
<feature type="chain" id="PRO_5045804920" evidence="5">
    <location>
        <begin position="21"/>
        <end position="352"/>
    </location>
</feature>
<dbReference type="RefSeq" id="WP_323699458.1">
    <property type="nucleotide sequence ID" value="NZ_JAYGIL010000067.1"/>
</dbReference>
<reference evidence="7 8" key="1">
    <citation type="submission" date="2023-12" db="EMBL/GenBank/DDBJ databases">
        <title>Novel species of the genus Arcicella isolated from rivers.</title>
        <authorList>
            <person name="Lu H."/>
        </authorList>
    </citation>
    <scope>NUCLEOTIDE SEQUENCE [LARGE SCALE GENOMIC DNA]</scope>
    <source>
        <strain evidence="7 8">DC2W</strain>
    </source>
</reference>
<feature type="signal peptide" evidence="5">
    <location>
        <begin position="1"/>
        <end position="20"/>
    </location>
</feature>
<evidence type="ECO:0000256" key="2">
    <source>
        <dbReference type="ARBA" id="ARBA00022748"/>
    </source>
</evidence>
<dbReference type="InterPro" id="IPR050553">
    <property type="entry name" value="Thioredoxin_ResA/DsbE_sf"/>
</dbReference>
<comment type="subcellular location">
    <subcellularLocation>
        <location evidence="1">Cell envelope</location>
    </subcellularLocation>
</comment>
<dbReference type="PANTHER" id="PTHR42852:SF6">
    <property type="entry name" value="THIOL:DISULFIDE INTERCHANGE PROTEIN DSBE"/>
    <property type="match status" value="1"/>
</dbReference>
<evidence type="ECO:0000256" key="3">
    <source>
        <dbReference type="ARBA" id="ARBA00023157"/>
    </source>
</evidence>